<feature type="region of interest" description="Disordered" evidence="1">
    <location>
        <begin position="97"/>
        <end position="123"/>
    </location>
</feature>
<evidence type="ECO:0000313" key="3">
    <source>
        <dbReference type="Proteomes" id="UP000799440"/>
    </source>
</evidence>
<dbReference type="Proteomes" id="UP000799440">
    <property type="component" value="Unassembled WGS sequence"/>
</dbReference>
<feature type="compositionally biased region" description="Basic and acidic residues" evidence="1">
    <location>
        <begin position="50"/>
        <end position="77"/>
    </location>
</feature>
<gene>
    <name evidence="2" type="ORF">M011DRAFT_220568</name>
</gene>
<reference evidence="2" key="1">
    <citation type="journal article" date="2020" name="Stud. Mycol.">
        <title>101 Dothideomycetes genomes: a test case for predicting lifestyles and emergence of pathogens.</title>
        <authorList>
            <person name="Haridas S."/>
            <person name="Albert R."/>
            <person name="Binder M."/>
            <person name="Bloem J."/>
            <person name="Labutti K."/>
            <person name="Salamov A."/>
            <person name="Andreopoulos B."/>
            <person name="Baker S."/>
            <person name="Barry K."/>
            <person name="Bills G."/>
            <person name="Bluhm B."/>
            <person name="Cannon C."/>
            <person name="Castanera R."/>
            <person name="Culley D."/>
            <person name="Daum C."/>
            <person name="Ezra D."/>
            <person name="Gonzalez J."/>
            <person name="Henrissat B."/>
            <person name="Kuo A."/>
            <person name="Liang C."/>
            <person name="Lipzen A."/>
            <person name="Lutzoni F."/>
            <person name="Magnuson J."/>
            <person name="Mondo S."/>
            <person name="Nolan M."/>
            <person name="Ohm R."/>
            <person name="Pangilinan J."/>
            <person name="Park H.-J."/>
            <person name="Ramirez L."/>
            <person name="Alfaro M."/>
            <person name="Sun H."/>
            <person name="Tritt A."/>
            <person name="Yoshinaga Y."/>
            <person name="Zwiers L.-H."/>
            <person name="Turgeon B."/>
            <person name="Goodwin S."/>
            <person name="Spatafora J."/>
            <person name="Crous P."/>
            <person name="Grigoriev I."/>
        </authorList>
    </citation>
    <scope>NUCLEOTIDE SEQUENCE</scope>
    <source>
        <strain evidence="2">CBS 119925</strain>
    </source>
</reference>
<dbReference type="EMBL" id="MU006597">
    <property type="protein sequence ID" value="KAF2743401.1"/>
    <property type="molecule type" value="Genomic_DNA"/>
</dbReference>
<protein>
    <submittedName>
        <fullName evidence="2">Uncharacterized protein</fullName>
    </submittedName>
</protein>
<sequence length="123" mass="13725">MPSPFHQKYSSQTHKVFTTPSLPGANIQQTERRESDASTSSMSSSPPSSPERRRSSAAKKFEKLDALKRPTDPDMAERRASYYADAYARPGFVGTMWTNFTRGKRNSTSEGSKSPRDTSTLSR</sequence>
<proteinExistence type="predicted"/>
<feature type="region of interest" description="Disordered" evidence="1">
    <location>
        <begin position="1"/>
        <end position="77"/>
    </location>
</feature>
<feature type="compositionally biased region" description="Polar residues" evidence="1">
    <location>
        <begin position="8"/>
        <end position="29"/>
    </location>
</feature>
<feature type="compositionally biased region" description="Low complexity" evidence="1">
    <location>
        <begin position="37"/>
        <end position="46"/>
    </location>
</feature>
<organism evidence="2 3">
    <name type="scientific">Sporormia fimetaria CBS 119925</name>
    <dbReference type="NCBI Taxonomy" id="1340428"/>
    <lineage>
        <taxon>Eukaryota</taxon>
        <taxon>Fungi</taxon>
        <taxon>Dikarya</taxon>
        <taxon>Ascomycota</taxon>
        <taxon>Pezizomycotina</taxon>
        <taxon>Dothideomycetes</taxon>
        <taxon>Pleosporomycetidae</taxon>
        <taxon>Pleosporales</taxon>
        <taxon>Sporormiaceae</taxon>
        <taxon>Sporormia</taxon>
    </lineage>
</organism>
<evidence type="ECO:0000256" key="1">
    <source>
        <dbReference type="SAM" id="MobiDB-lite"/>
    </source>
</evidence>
<dbReference type="OrthoDB" id="4158609at2759"/>
<keyword evidence="3" id="KW-1185">Reference proteome</keyword>
<name>A0A6A6V258_9PLEO</name>
<evidence type="ECO:0000313" key="2">
    <source>
        <dbReference type="EMBL" id="KAF2743401.1"/>
    </source>
</evidence>
<accession>A0A6A6V258</accession>
<dbReference type="AlphaFoldDB" id="A0A6A6V258"/>